<feature type="compositionally biased region" description="Polar residues" evidence="1">
    <location>
        <begin position="17"/>
        <end position="31"/>
    </location>
</feature>
<organism evidence="2 3">
    <name type="scientific">Rubus argutus</name>
    <name type="common">Southern blackberry</name>
    <dbReference type="NCBI Taxonomy" id="59490"/>
    <lineage>
        <taxon>Eukaryota</taxon>
        <taxon>Viridiplantae</taxon>
        <taxon>Streptophyta</taxon>
        <taxon>Embryophyta</taxon>
        <taxon>Tracheophyta</taxon>
        <taxon>Spermatophyta</taxon>
        <taxon>Magnoliopsida</taxon>
        <taxon>eudicotyledons</taxon>
        <taxon>Gunneridae</taxon>
        <taxon>Pentapetalae</taxon>
        <taxon>rosids</taxon>
        <taxon>fabids</taxon>
        <taxon>Rosales</taxon>
        <taxon>Rosaceae</taxon>
        <taxon>Rosoideae</taxon>
        <taxon>Rosoideae incertae sedis</taxon>
        <taxon>Rubus</taxon>
    </lineage>
</organism>
<evidence type="ECO:0000313" key="2">
    <source>
        <dbReference type="EMBL" id="KAK9939998.1"/>
    </source>
</evidence>
<reference evidence="2 3" key="1">
    <citation type="journal article" date="2023" name="G3 (Bethesda)">
        <title>A chromosome-length genome assembly and annotation of blackberry (Rubus argutus, cv. 'Hillquist').</title>
        <authorList>
            <person name="Bruna T."/>
            <person name="Aryal R."/>
            <person name="Dudchenko O."/>
            <person name="Sargent D.J."/>
            <person name="Mead D."/>
            <person name="Buti M."/>
            <person name="Cavallini A."/>
            <person name="Hytonen T."/>
            <person name="Andres J."/>
            <person name="Pham M."/>
            <person name="Weisz D."/>
            <person name="Mascagni F."/>
            <person name="Usai G."/>
            <person name="Natali L."/>
            <person name="Bassil N."/>
            <person name="Fernandez G.E."/>
            <person name="Lomsadze A."/>
            <person name="Armour M."/>
            <person name="Olukolu B."/>
            <person name="Poorten T."/>
            <person name="Britton C."/>
            <person name="Davik J."/>
            <person name="Ashrafi H."/>
            <person name="Aiden E.L."/>
            <person name="Borodovsky M."/>
            <person name="Worthington M."/>
        </authorList>
    </citation>
    <scope>NUCLEOTIDE SEQUENCE [LARGE SCALE GENOMIC DNA]</scope>
    <source>
        <strain evidence="2">PI 553951</strain>
    </source>
</reference>
<proteinExistence type="predicted"/>
<accession>A0AAW1XTD9</accession>
<name>A0AAW1XTD9_RUBAR</name>
<protein>
    <submittedName>
        <fullName evidence="2">Uncharacterized protein</fullName>
    </submittedName>
</protein>
<comment type="caution">
    <text evidence="2">The sequence shown here is derived from an EMBL/GenBank/DDBJ whole genome shotgun (WGS) entry which is preliminary data.</text>
</comment>
<evidence type="ECO:0000313" key="3">
    <source>
        <dbReference type="Proteomes" id="UP001457282"/>
    </source>
</evidence>
<sequence>MAPTRGRYTMKRDKGRQSGTRRGLRSQQRDPSIQGIIDVAGTVEVEGDQEEESIKVVDDGGPELLQQAAIPVTRIEPKLPSAGVLSLDAQLGARTTCTMVPIVEVSDITMPPSSINLVGFGDEYSCEHIDIPQGVKHSYVSLLPHVKAVSAETATTLLRQIAGLTSIAMEQSLKARDEILRLKRAHEAEIKAKEVQIAHLEKEMVRKGNFNCGSPFHMCVSGNLNVDKQDGRMTGFTSFADGETSKELCINEFMTDDSSEEDGDGSTGDRVLRWLPSNAAGWATDYGKMDANGCAGEGIPIDK</sequence>
<feature type="region of interest" description="Disordered" evidence="1">
    <location>
        <begin position="1"/>
        <end position="32"/>
    </location>
</feature>
<gene>
    <name evidence="2" type="ORF">M0R45_016676</name>
</gene>
<dbReference type="Proteomes" id="UP001457282">
    <property type="component" value="Unassembled WGS sequence"/>
</dbReference>
<dbReference type="EMBL" id="JBEDUW010000003">
    <property type="protein sequence ID" value="KAK9939998.1"/>
    <property type="molecule type" value="Genomic_DNA"/>
</dbReference>
<keyword evidence="3" id="KW-1185">Reference proteome</keyword>
<dbReference type="AlphaFoldDB" id="A0AAW1XTD9"/>
<evidence type="ECO:0000256" key="1">
    <source>
        <dbReference type="SAM" id="MobiDB-lite"/>
    </source>
</evidence>